<gene>
    <name evidence="12" type="ORF">J2T15_000214</name>
</gene>
<keyword evidence="6" id="KW-0663">Pyridoxal phosphate</keyword>
<keyword evidence="7" id="KW-0408">Iron</keyword>
<evidence type="ECO:0000256" key="8">
    <source>
        <dbReference type="ARBA" id="ARBA00023014"/>
    </source>
</evidence>
<proteinExistence type="inferred from homology"/>
<protein>
    <recommendedName>
        <fullName evidence="3">cysteine desulfurase</fullName>
        <ecNumber evidence="3">2.8.1.7</ecNumber>
    </recommendedName>
</protein>
<evidence type="ECO:0000256" key="1">
    <source>
        <dbReference type="ARBA" id="ARBA00001933"/>
    </source>
</evidence>
<dbReference type="PIRSF" id="PIRSF005572">
    <property type="entry name" value="NifS"/>
    <property type="match status" value="1"/>
</dbReference>
<name>A0ABT9TVR4_PAEHA</name>
<dbReference type="EMBL" id="JAUSSU010000001">
    <property type="protein sequence ID" value="MDQ0110798.1"/>
    <property type="molecule type" value="Genomic_DNA"/>
</dbReference>
<dbReference type="PANTHER" id="PTHR11601:SF34">
    <property type="entry name" value="CYSTEINE DESULFURASE"/>
    <property type="match status" value="1"/>
</dbReference>
<evidence type="ECO:0000256" key="4">
    <source>
        <dbReference type="ARBA" id="ARBA00022679"/>
    </source>
</evidence>
<evidence type="ECO:0000256" key="5">
    <source>
        <dbReference type="ARBA" id="ARBA00022723"/>
    </source>
</evidence>
<dbReference type="InterPro" id="IPR016454">
    <property type="entry name" value="Cysteine_dSase"/>
</dbReference>
<keyword evidence="4 12" id="KW-0808">Transferase</keyword>
<dbReference type="InterPro" id="IPR015424">
    <property type="entry name" value="PyrdxlP-dep_Trfase"/>
</dbReference>
<evidence type="ECO:0000256" key="2">
    <source>
        <dbReference type="ARBA" id="ARBA00006490"/>
    </source>
</evidence>
<comment type="caution">
    <text evidence="12">The sequence shown here is derived from an EMBL/GenBank/DDBJ whole genome shotgun (WGS) entry which is preliminary data.</text>
</comment>
<dbReference type="InterPro" id="IPR000192">
    <property type="entry name" value="Aminotrans_V_dom"/>
</dbReference>
<dbReference type="PANTHER" id="PTHR11601">
    <property type="entry name" value="CYSTEINE DESULFURYLASE FAMILY MEMBER"/>
    <property type="match status" value="1"/>
</dbReference>
<dbReference type="EC" id="2.8.1.7" evidence="3"/>
<dbReference type="GO" id="GO:0031071">
    <property type="term" value="F:cysteine desulfurase activity"/>
    <property type="evidence" value="ECO:0007669"/>
    <property type="project" value="UniProtKB-EC"/>
</dbReference>
<reference evidence="12 13" key="1">
    <citation type="submission" date="2023-07" db="EMBL/GenBank/DDBJ databases">
        <title>Sorghum-associated microbial communities from plants grown in Nebraska, USA.</title>
        <authorList>
            <person name="Schachtman D."/>
        </authorList>
    </citation>
    <scope>NUCLEOTIDE SEQUENCE [LARGE SCALE GENOMIC DNA]</scope>
    <source>
        <strain evidence="12 13">CC482</strain>
    </source>
</reference>
<dbReference type="InterPro" id="IPR020578">
    <property type="entry name" value="Aminotrans_V_PyrdxlP_BS"/>
</dbReference>
<organism evidence="12 13">
    <name type="scientific">Paenibacillus harenae</name>
    <dbReference type="NCBI Taxonomy" id="306543"/>
    <lineage>
        <taxon>Bacteria</taxon>
        <taxon>Bacillati</taxon>
        <taxon>Bacillota</taxon>
        <taxon>Bacilli</taxon>
        <taxon>Bacillales</taxon>
        <taxon>Paenibacillaceae</taxon>
        <taxon>Paenibacillus</taxon>
    </lineage>
</organism>
<dbReference type="Pfam" id="PF00266">
    <property type="entry name" value="Aminotran_5"/>
    <property type="match status" value="1"/>
</dbReference>
<dbReference type="SUPFAM" id="SSF53383">
    <property type="entry name" value="PLP-dependent transferases"/>
    <property type="match status" value="1"/>
</dbReference>
<comment type="similarity">
    <text evidence="2">Belongs to the class-V pyridoxal-phosphate-dependent aminotransferase family. NifS/IscS subfamily.</text>
</comment>
<accession>A0ABT9TVR4</accession>
<dbReference type="Gene3D" id="3.90.1150.10">
    <property type="entry name" value="Aspartate Aminotransferase, domain 1"/>
    <property type="match status" value="1"/>
</dbReference>
<dbReference type="InterPro" id="IPR015422">
    <property type="entry name" value="PyrdxlP-dep_Trfase_small"/>
</dbReference>
<evidence type="ECO:0000256" key="10">
    <source>
        <dbReference type="RuleBase" id="RU004504"/>
    </source>
</evidence>
<evidence type="ECO:0000313" key="13">
    <source>
        <dbReference type="Proteomes" id="UP001229346"/>
    </source>
</evidence>
<dbReference type="Gene3D" id="3.40.640.10">
    <property type="entry name" value="Type I PLP-dependent aspartate aminotransferase-like (Major domain)"/>
    <property type="match status" value="1"/>
</dbReference>
<dbReference type="InterPro" id="IPR015421">
    <property type="entry name" value="PyrdxlP-dep_Trfase_major"/>
</dbReference>
<evidence type="ECO:0000256" key="3">
    <source>
        <dbReference type="ARBA" id="ARBA00012239"/>
    </source>
</evidence>
<evidence type="ECO:0000259" key="11">
    <source>
        <dbReference type="Pfam" id="PF00266"/>
    </source>
</evidence>
<dbReference type="PROSITE" id="PS00595">
    <property type="entry name" value="AA_TRANSFER_CLASS_5"/>
    <property type="match status" value="1"/>
</dbReference>
<keyword evidence="5" id="KW-0479">Metal-binding</keyword>
<keyword evidence="8" id="KW-0411">Iron-sulfur</keyword>
<feature type="domain" description="Aminotransferase class V" evidence="11">
    <location>
        <begin position="6"/>
        <end position="369"/>
    </location>
</feature>
<evidence type="ECO:0000256" key="7">
    <source>
        <dbReference type="ARBA" id="ARBA00023004"/>
    </source>
</evidence>
<keyword evidence="13" id="KW-1185">Reference proteome</keyword>
<evidence type="ECO:0000256" key="9">
    <source>
        <dbReference type="ARBA" id="ARBA00050776"/>
    </source>
</evidence>
<comment type="cofactor">
    <cofactor evidence="1 10">
        <name>pyridoxal 5'-phosphate</name>
        <dbReference type="ChEBI" id="CHEBI:597326"/>
    </cofactor>
</comment>
<sequence>MMNRYYFDHAATTPMHPEVAKAMLEVMQGPGGNPSSMHAFGRAAKQRVNRARDLIAAVIGCRPAELLFTSGGTESDNAALIGAARAMRRLGKNHILTSATEHHAVLHTCEWLSKTEGFSVTYLSVDQEGRIAPEAVAAAMTPETGLVSIMHGNNEVGTIQPIEEIGRIARAGGALLHVDAVQTLGSVPYRLNELPVDLMSFSAHKINGPQGVGALYIANGTPYEPIQHGGSQERKRRAGTENVPGIVGFSAAVDICVNEREKKQPFMDKLRNRWVELLRNALPDISIVVNGSEEHTLPHIVNISFVGIDTETMLMNLDLEGIAASSGSACTSGALERSHVLRAMDIPQERLLSAVRFSFGLGNTMEELEEASHKIATIVRRIRNNH</sequence>
<evidence type="ECO:0000313" key="12">
    <source>
        <dbReference type="EMBL" id="MDQ0110798.1"/>
    </source>
</evidence>
<dbReference type="Proteomes" id="UP001229346">
    <property type="component" value="Unassembled WGS sequence"/>
</dbReference>
<evidence type="ECO:0000256" key="6">
    <source>
        <dbReference type="ARBA" id="ARBA00022898"/>
    </source>
</evidence>
<dbReference type="Gene3D" id="1.10.260.50">
    <property type="match status" value="1"/>
</dbReference>
<comment type="catalytic activity">
    <reaction evidence="9">
        <text>(sulfur carrier)-H + L-cysteine = (sulfur carrier)-SH + L-alanine</text>
        <dbReference type="Rhea" id="RHEA:43892"/>
        <dbReference type="Rhea" id="RHEA-COMP:14737"/>
        <dbReference type="Rhea" id="RHEA-COMP:14739"/>
        <dbReference type="ChEBI" id="CHEBI:29917"/>
        <dbReference type="ChEBI" id="CHEBI:35235"/>
        <dbReference type="ChEBI" id="CHEBI:57972"/>
        <dbReference type="ChEBI" id="CHEBI:64428"/>
        <dbReference type="EC" id="2.8.1.7"/>
    </reaction>
</comment>